<dbReference type="SUPFAM" id="SSF46785">
    <property type="entry name" value="Winged helix' DNA-binding domain"/>
    <property type="match status" value="1"/>
</dbReference>
<evidence type="ECO:0000313" key="1">
    <source>
        <dbReference type="EMBL" id="PIR38806.1"/>
    </source>
</evidence>
<organism evidence="1 2">
    <name type="scientific">Candidatus Zambryskibacteria bacterium CG10_big_fil_rev_8_21_14_0_10_42_12</name>
    <dbReference type="NCBI Taxonomy" id="1975115"/>
    <lineage>
        <taxon>Bacteria</taxon>
        <taxon>Candidatus Zambryskiibacteriota</taxon>
    </lineage>
</organism>
<accession>A0A2H0QXT9</accession>
<sequence>MSVIKQETKDIIKKTMSLSRTNENGSEYSNLYKRFEKIAAAFYLVTNHLSDTDPLKKDMREKTIGLLNLVSDLLTKSYITSVMAKDKIEAQCAQLVSLLSMSAQAGIITTTNSQIIDTEIKKTLVMFDNLFHKDGFDTTLGGNFFGGVSLDAKREQGIIDDIKDNYQGIYKRQIIDHAGNEKHEYKTRGVDALKRTDSVSVKEYDNGNGNGLKPRKKNRRDFILSVISQKGEVTIKDISSVFKGCSEKTIQRELIALVNDGVVSKEGERRWSRYKLS</sequence>
<name>A0A2H0QXT9_9BACT</name>
<gene>
    <name evidence="1" type="ORF">COV34_00605</name>
</gene>
<protein>
    <submittedName>
        <fullName evidence="1">Uncharacterized protein</fullName>
    </submittedName>
</protein>
<dbReference type="AlphaFoldDB" id="A0A2H0QXT9"/>
<dbReference type="Gene3D" id="1.10.10.10">
    <property type="entry name" value="Winged helix-like DNA-binding domain superfamily/Winged helix DNA-binding domain"/>
    <property type="match status" value="1"/>
</dbReference>
<dbReference type="Proteomes" id="UP000231333">
    <property type="component" value="Unassembled WGS sequence"/>
</dbReference>
<proteinExistence type="predicted"/>
<dbReference type="InterPro" id="IPR036388">
    <property type="entry name" value="WH-like_DNA-bd_sf"/>
</dbReference>
<dbReference type="InterPro" id="IPR036390">
    <property type="entry name" value="WH_DNA-bd_sf"/>
</dbReference>
<dbReference type="EMBL" id="PCXL01000008">
    <property type="protein sequence ID" value="PIR38806.1"/>
    <property type="molecule type" value="Genomic_DNA"/>
</dbReference>
<comment type="caution">
    <text evidence="1">The sequence shown here is derived from an EMBL/GenBank/DDBJ whole genome shotgun (WGS) entry which is preliminary data.</text>
</comment>
<reference evidence="1 2" key="1">
    <citation type="submission" date="2017-09" db="EMBL/GenBank/DDBJ databases">
        <title>Depth-based differentiation of microbial function through sediment-hosted aquifers and enrichment of novel symbionts in the deep terrestrial subsurface.</title>
        <authorList>
            <person name="Probst A.J."/>
            <person name="Ladd B."/>
            <person name="Jarett J.K."/>
            <person name="Geller-Mcgrath D.E."/>
            <person name="Sieber C.M."/>
            <person name="Emerson J.B."/>
            <person name="Anantharaman K."/>
            <person name="Thomas B.C."/>
            <person name="Malmstrom R."/>
            <person name="Stieglmeier M."/>
            <person name="Klingl A."/>
            <person name="Woyke T."/>
            <person name="Ryan C.M."/>
            <person name="Banfield J.F."/>
        </authorList>
    </citation>
    <scope>NUCLEOTIDE SEQUENCE [LARGE SCALE GENOMIC DNA]</scope>
    <source>
        <strain evidence="1">CG10_big_fil_rev_8_21_14_0_10_42_12</strain>
    </source>
</reference>
<evidence type="ECO:0000313" key="2">
    <source>
        <dbReference type="Proteomes" id="UP000231333"/>
    </source>
</evidence>